<sequence length="322" mass="35139">MASRACIVECRRLSLLHITTASQHPPGPGAIAPPMWYPSWDEAGTDGKGTTGLLELCEPVFGTADPYQVLGVRREATEASDGQVRRGYHKVSQQVHPDQVGEGDGDEEDAARSFQILGKVYSALSDREQRAGHDEQGLVDEESDVLNQDRDWETYWRLLFKKTTLQDIQAVEKTYKGSEEELPDSQQAYLDFEGDMDQRMESVLCVEYTDEPRIRSIIQQATDDGQVPSYKAFAKESKQKVNARKRRACVPATEVQKGTSDPRVAGTKCCPGHSLHSVCAQRGPQGTQSAAHPVQGPGQLSLPAAGQQDEQPGTMGSGGPGV</sequence>
<dbReference type="Pfam" id="PF23302">
    <property type="entry name" value="HTH_DNAJC9"/>
    <property type="match status" value="1"/>
</dbReference>
<dbReference type="PANTHER" id="PTHR44144:SF1">
    <property type="entry name" value="DNAJ HOMOLOG SUBFAMILY C MEMBER 9"/>
    <property type="match status" value="1"/>
</dbReference>
<accession>A0ABM3WS68</accession>
<dbReference type="SUPFAM" id="SSF46565">
    <property type="entry name" value="Chaperone J-domain"/>
    <property type="match status" value="1"/>
</dbReference>
<evidence type="ECO:0000259" key="2">
    <source>
        <dbReference type="PROSITE" id="PS50076"/>
    </source>
</evidence>
<dbReference type="SMART" id="SM00271">
    <property type="entry name" value="DnaJ"/>
    <property type="match status" value="1"/>
</dbReference>
<protein>
    <submittedName>
        <fullName evidence="4">DnaJ homolog subfamily C member 9-like</fullName>
    </submittedName>
</protein>
<dbReference type="GeneID" id="103127412"/>
<feature type="region of interest" description="Disordered" evidence="1">
    <location>
        <begin position="281"/>
        <end position="322"/>
    </location>
</feature>
<dbReference type="PRINTS" id="PR00625">
    <property type="entry name" value="JDOMAIN"/>
</dbReference>
<keyword evidence="3" id="KW-1185">Reference proteome</keyword>
<dbReference type="InterPro" id="IPR036869">
    <property type="entry name" value="J_dom_sf"/>
</dbReference>
<gene>
    <name evidence="4" type="primary">LOC103127412</name>
</gene>
<name>A0ABM3WS68_ERIEU</name>
<dbReference type="CDD" id="cd06257">
    <property type="entry name" value="DnaJ"/>
    <property type="match status" value="1"/>
</dbReference>
<feature type="region of interest" description="Disordered" evidence="1">
    <location>
        <begin position="81"/>
        <end position="108"/>
    </location>
</feature>
<dbReference type="Proteomes" id="UP001652624">
    <property type="component" value="Chromosome X"/>
</dbReference>
<dbReference type="PROSITE" id="PS50076">
    <property type="entry name" value="DNAJ_2"/>
    <property type="match status" value="1"/>
</dbReference>
<reference evidence="4" key="1">
    <citation type="submission" date="2025-08" db="UniProtKB">
        <authorList>
            <consortium name="RefSeq"/>
        </authorList>
    </citation>
    <scope>IDENTIFICATION</scope>
</reference>
<evidence type="ECO:0000313" key="3">
    <source>
        <dbReference type="Proteomes" id="UP001652624"/>
    </source>
</evidence>
<dbReference type="InterPro" id="IPR052594">
    <property type="entry name" value="J_domain-containing_protein"/>
</dbReference>
<evidence type="ECO:0000256" key="1">
    <source>
        <dbReference type="SAM" id="MobiDB-lite"/>
    </source>
</evidence>
<dbReference type="Gene3D" id="1.10.287.110">
    <property type="entry name" value="DnaJ domain"/>
    <property type="match status" value="1"/>
</dbReference>
<organism evidence="3 4">
    <name type="scientific">Erinaceus europaeus</name>
    <name type="common">Western European hedgehog</name>
    <dbReference type="NCBI Taxonomy" id="9365"/>
    <lineage>
        <taxon>Eukaryota</taxon>
        <taxon>Metazoa</taxon>
        <taxon>Chordata</taxon>
        <taxon>Craniata</taxon>
        <taxon>Vertebrata</taxon>
        <taxon>Euteleostomi</taxon>
        <taxon>Mammalia</taxon>
        <taxon>Eutheria</taxon>
        <taxon>Laurasiatheria</taxon>
        <taxon>Eulipotyphla</taxon>
        <taxon>Erinaceidae</taxon>
        <taxon>Erinaceinae</taxon>
        <taxon>Erinaceus</taxon>
    </lineage>
</organism>
<feature type="domain" description="J" evidence="2">
    <location>
        <begin position="65"/>
        <end position="137"/>
    </location>
</feature>
<dbReference type="PANTHER" id="PTHR44144">
    <property type="entry name" value="DNAJ HOMOLOG SUBFAMILY C MEMBER 9"/>
    <property type="match status" value="1"/>
</dbReference>
<proteinExistence type="predicted"/>
<dbReference type="InterPro" id="IPR056453">
    <property type="entry name" value="HTH_DNAJC9"/>
</dbReference>
<dbReference type="RefSeq" id="XP_060039419.1">
    <property type="nucleotide sequence ID" value="XM_060183436.1"/>
</dbReference>
<evidence type="ECO:0000313" key="4">
    <source>
        <dbReference type="RefSeq" id="XP_060039419.1"/>
    </source>
</evidence>
<dbReference type="InterPro" id="IPR001623">
    <property type="entry name" value="DnaJ_domain"/>
</dbReference>
<dbReference type="Pfam" id="PF00226">
    <property type="entry name" value="DnaJ"/>
    <property type="match status" value="1"/>
</dbReference>